<feature type="transmembrane region" description="Helical" evidence="1">
    <location>
        <begin position="6"/>
        <end position="36"/>
    </location>
</feature>
<dbReference type="Pfam" id="PF13548">
    <property type="entry name" value="DUF4126"/>
    <property type="match status" value="1"/>
</dbReference>
<reference evidence="4" key="1">
    <citation type="submission" date="2014-10" db="EMBL/GenBank/DDBJ databases">
        <title>Genome sequencing of Vitellibacter sp. D-24.</title>
        <authorList>
            <person name="Thevarajoo S."/>
            <person name="Selvaratnam C."/>
            <person name="Goh K.M."/>
            <person name="Chong C.S."/>
        </authorList>
    </citation>
    <scope>NUCLEOTIDE SEQUENCE [LARGE SCALE GENOMIC DNA]</scope>
    <source>
        <strain evidence="4">D-24</strain>
    </source>
</reference>
<protein>
    <submittedName>
        <fullName evidence="3">Membrane protein</fullName>
    </submittedName>
</protein>
<feature type="transmembrane region" description="Helical" evidence="1">
    <location>
        <begin position="104"/>
        <end position="121"/>
    </location>
</feature>
<proteinExistence type="predicted"/>
<dbReference type="STRING" id="1548749.LS48_06745"/>
<organism evidence="3 4">
    <name type="scientific">Aequorivita aquimaris</name>
    <dbReference type="NCBI Taxonomy" id="1548749"/>
    <lineage>
        <taxon>Bacteria</taxon>
        <taxon>Pseudomonadati</taxon>
        <taxon>Bacteroidota</taxon>
        <taxon>Flavobacteriia</taxon>
        <taxon>Flavobacteriales</taxon>
        <taxon>Flavobacteriaceae</taxon>
        <taxon>Aequorivita</taxon>
    </lineage>
</organism>
<evidence type="ECO:0000313" key="4">
    <source>
        <dbReference type="Proteomes" id="UP000070138"/>
    </source>
</evidence>
<reference evidence="3 4" key="2">
    <citation type="journal article" date="2016" name="Int. J. Syst. Evol. Microbiol.">
        <title>Vitellibacter aquimaris sp. nov., a marine bacterium isolated from seawater.</title>
        <authorList>
            <person name="Thevarajoo S."/>
            <person name="Selvaratnam C."/>
            <person name="Goh K.M."/>
            <person name="Hong K.W."/>
            <person name="Chan X.Y."/>
            <person name="Chan K.G."/>
            <person name="Chong C.S."/>
        </authorList>
    </citation>
    <scope>NUCLEOTIDE SEQUENCE [LARGE SCALE GENOMIC DNA]</scope>
    <source>
        <strain evidence="3 4">D-24</strain>
    </source>
</reference>
<comment type="caution">
    <text evidence="3">The sequence shown here is derived from an EMBL/GenBank/DDBJ whole genome shotgun (WGS) entry which is preliminary data.</text>
</comment>
<evidence type="ECO:0000313" key="3">
    <source>
        <dbReference type="EMBL" id="KXO00158.1"/>
    </source>
</evidence>
<feature type="transmembrane region" description="Helical" evidence="1">
    <location>
        <begin position="77"/>
        <end position="97"/>
    </location>
</feature>
<feature type="domain" description="DUF4126" evidence="2">
    <location>
        <begin position="10"/>
        <end position="183"/>
    </location>
</feature>
<name>A0A137RIY9_9FLAO</name>
<keyword evidence="1" id="KW-1133">Transmembrane helix</keyword>
<dbReference type="OrthoDB" id="288613at2"/>
<accession>A0A137RIY9</accession>
<keyword evidence="4" id="KW-1185">Reference proteome</keyword>
<gene>
    <name evidence="3" type="ORF">LS48_06745</name>
</gene>
<keyword evidence="1" id="KW-0812">Transmembrane</keyword>
<dbReference type="RefSeq" id="WP_062621285.1">
    <property type="nucleotide sequence ID" value="NZ_JRWG01000003.1"/>
</dbReference>
<dbReference type="EMBL" id="JRWG01000003">
    <property type="protein sequence ID" value="KXO00158.1"/>
    <property type="molecule type" value="Genomic_DNA"/>
</dbReference>
<evidence type="ECO:0000259" key="2">
    <source>
        <dbReference type="Pfam" id="PF13548"/>
    </source>
</evidence>
<feature type="transmembrane region" description="Helical" evidence="1">
    <location>
        <begin position="150"/>
        <end position="178"/>
    </location>
</feature>
<evidence type="ECO:0000256" key="1">
    <source>
        <dbReference type="SAM" id="Phobius"/>
    </source>
</evidence>
<dbReference type="InterPro" id="IPR025196">
    <property type="entry name" value="DUF4126"/>
</dbReference>
<sequence>MENLEILISLFLGIGLAAAVGFRVFLPLLVLSLAGYCEVITLNESWQWLGSLTAVITMGVATAVEIFGYYIPWLDNLLDTIALPLATLAGTLVLVATITDLSPVVTWTLAIIAGGGTAAAIKGNASAARLTSTATTAGTANPILATVETAIATVLAFASIFIPILAFILVVLLFFLIFRFYKKLRKKRLPPA</sequence>
<dbReference type="Proteomes" id="UP000070138">
    <property type="component" value="Unassembled WGS sequence"/>
</dbReference>
<dbReference type="AlphaFoldDB" id="A0A137RIY9"/>
<keyword evidence="1" id="KW-0472">Membrane</keyword>
<feature type="transmembrane region" description="Helical" evidence="1">
    <location>
        <begin position="48"/>
        <end position="71"/>
    </location>
</feature>